<gene>
    <name evidence="3" type="ORF">C9374_012862</name>
</gene>
<sequence>MLQNTNSYAQQEEVSLEEEFLSASFKVIVRLEFSSSLPSEKVILKLKPNTSYQTLVQELFNVFHQIPSSSYFQIKYFDEDAESEVCIRNDEQVSCFLEQYKDPNVLKEHKQLVFCIFDSSTTNFPLPINDLPVTRQNSLHPLHGIPSQNSISEFPNSNPHSSSNVITSQDLELVKKKFIQRGCVSHKIITQESSVDGPSFVEFLCIHSQGASPNWPNERLVKVLKLENVDKSNQIMKELKNLKSQLYQQQPLNRSIVSIMDVFRVGNEDSRLVAIEMEYLKHNLWSKVIQKRMLLTEKMLFDIVKQTCQALEFLDQQCIQREINPHNMYLRSLDFSDETLNIAIVPKGNLSENCLVANISREKQYYQAPENLTTNKHHNSLASDIFSLGAVLYQLITLDMETLLPPAVNSLSSTHNIQEIIKIQSKIPYSNSLYSLISHMLTESPQERISMTQLVSDFPNTPNADMYYTIGCHFFSLKHYTHAKTCFVKAANHGHVLALNRLGVLYCEGLGVAQQFRTALLYFQKAASKGNAKAQFNVGLCYETGRGVLGRECDYQNAEKYYLAAAQQNHVQAQVNLGLLYLENKLSCNNSKFNAHYWLKKAATQHQNLIAQHEIGFMYFKDHYYSKALKWLTRSALQGYAKAQNDLGLMYALGKGVDKDFTQAFEWFEKAANQNFAVAQYNLGVMYEKGDGVQQDETQARKWYRKAAQQDHKGAFRKLGGLDINIWTDGVKKALLHGQLLSIFICTPIFNESSYQACRD</sequence>
<comment type="caution">
    <text evidence="3">The sequence shown here is derived from an EMBL/GenBank/DDBJ whole genome shotgun (WGS) entry which is preliminary data.</text>
</comment>
<proteinExistence type="predicted"/>
<dbReference type="SMART" id="SM00671">
    <property type="entry name" value="SEL1"/>
    <property type="match status" value="6"/>
</dbReference>
<evidence type="ECO:0000313" key="4">
    <source>
        <dbReference type="Proteomes" id="UP000816034"/>
    </source>
</evidence>
<dbReference type="SUPFAM" id="SSF56112">
    <property type="entry name" value="Protein kinase-like (PK-like)"/>
    <property type="match status" value="1"/>
</dbReference>
<dbReference type="Gene3D" id="3.10.20.90">
    <property type="entry name" value="Phosphatidylinositol 3-kinase Catalytic Subunit, Chain A, domain 1"/>
    <property type="match status" value="1"/>
</dbReference>
<dbReference type="SUPFAM" id="SSF54277">
    <property type="entry name" value="CAD &amp; PB1 domains"/>
    <property type="match status" value="1"/>
</dbReference>
<dbReference type="GO" id="GO:0005524">
    <property type="term" value="F:ATP binding"/>
    <property type="evidence" value="ECO:0007669"/>
    <property type="project" value="InterPro"/>
</dbReference>
<dbReference type="InterPro" id="IPR011990">
    <property type="entry name" value="TPR-like_helical_dom_sf"/>
</dbReference>
<dbReference type="InterPro" id="IPR006597">
    <property type="entry name" value="Sel1-like"/>
</dbReference>
<organism evidence="3 4">
    <name type="scientific">Naegleria lovaniensis</name>
    <name type="common">Amoeba</name>
    <dbReference type="NCBI Taxonomy" id="51637"/>
    <lineage>
        <taxon>Eukaryota</taxon>
        <taxon>Discoba</taxon>
        <taxon>Heterolobosea</taxon>
        <taxon>Tetramitia</taxon>
        <taxon>Eutetramitia</taxon>
        <taxon>Vahlkampfiidae</taxon>
        <taxon>Naegleria</taxon>
    </lineage>
</organism>
<dbReference type="SMART" id="SM00220">
    <property type="entry name" value="S_TKc"/>
    <property type="match status" value="1"/>
</dbReference>
<dbReference type="Gene3D" id="1.10.510.10">
    <property type="entry name" value="Transferase(Phosphotransferase) domain 1"/>
    <property type="match status" value="1"/>
</dbReference>
<dbReference type="PANTHER" id="PTHR43628">
    <property type="entry name" value="ACTIVATOR OF C KINASE PROTEIN 1-RELATED"/>
    <property type="match status" value="1"/>
</dbReference>
<dbReference type="Pfam" id="PF08238">
    <property type="entry name" value="Sel1"/>
    <property type="match status" value="6"/>
</dbReference>
<dbReference type="PROSITE" id="PS50011">
    <property type="entry name" value="PROTEIN_KINASE_DOM"/>
    <property type="match status" value="1"/>
</dbReference>
<dbReference type="PANTHER" id="PTHR43628:SF1">
    <property type="entry name" value="CHITIN SYNTHASE REGULATORY FACTOR 2-RELATED"/>
    <property type="match status" value="1"/>
</dbReference>
<dbReference type="RefSeq" id="XP_044542304.1">
    <property type="nucleotide sequence ID" value="XM_044688675.1"/>
</dbReference>
<feature type="domain" description="PB1" evidence="2">
    <location>
        <begin position="26"/>
        <end position="113"/>
    </location>
</feature>
<dbReference type="InterPro" id="IPR052945">
    <property type="entry name" value="Mitotic_Regulator"/>
</dbReference>
<evidence type="ECO:0000313" key="3">
    <source>
        <dbReference type="EMBL" id="KAG2373130.1"/>
    </source>
</evidence>
<evidence type="ECO:0000259" key="1">
    <source>
        <dbReference type="PROSITE" id="PS50011"/>
    </source>
</evidence>
<dbReference type="InterPro" id="IPR053793">
    <property type="entry name" value="PB1-like"/>
</dbReference>
<reference evidence="3 4" key="1">
    <citation type="journal article" date="2018" name="BMC Genomics">
        <title>The genome of Naegleria lovaniensis, the basis for a comparative approach to unravel pathogenicity factors of the human pathogenic amoeba N. fowleri.</title>
        <authorList>
            <person name="Liechti N."/>
            <person name="Schurch N."/>
            <person name="Bruggmann R."/>
            <person name="Wittwer M."/>
        </authorList>
    </citation>
    <scope>NUCLEOTIDE SEQUENCE [LARGE SCALE GENOMIC DNA]</scope>
    <source>
        <strain evidence="3 4">ATCC 30569</strain>
    </source>
</reference>
<evidence type="ECO:0008006" key="5">
    <source>
        <dbReference type="Google" id="ProtNLM"/>
    </source>
</evidence>
<dbReference type="GeneID" id="68105316"/>
<name>A0AA88KBK1_NAELO</name>
<accession>A0AA88KBK1</accession>
<dbReference type="Pfam" id="PF00069">
    <property type="entry name" value="Pkinase"/>
    <property type="match status" value="1"/>
</dbReference>
<feature type="domain" description="Protein kinase" evidence="1">
    <location>
        <begin position="173"/>
        <end position="468"/>
    </location>
</feature>
<dbReference type="InterPro" id="IPR000719">
    <property type="entry name" value="Prot_kinase_dom"/>
</dbReference>
<dbReference type="GO" id="GO:0004672">
    <property type="term" value="F:protein kinase activity"/>
    <property type="evidence" value="ECO:0007669"/>
    <property type="project" value="InterPro"/>
</dbReference>
<dbReference type="Proteomes" id="UP000816034">
    <property type="component" value="Unassembled WGS sequence"/>
</dbReference>
<protein>
    <recommendedName>
        <fullName evidence="5">Protein kinase domain-containing protein</fullName>
    </recommendedName>
</protein>
<dbReference type="AlphaFoldDB" id="A0AA88KBK1"/>
<dbReference type="PROSITE" id="PS51745">
    <property type="entry name" value="PB1"/>
    <property type="match status" value="1"/>
</dbReference>
<dbReference type="InterPro" id="IPR011009">
    <property type="entry name" value="Kinase-like_dom_sf"/>
</dbReference>
<dbReference type="SUPFAM" id="SSF81901">
    <property type="entry name" value="HCP-like"/>
    <property type="match status" value="2"/>
</dbReference>
<dbReference type="EMBL" id="PYSW02000060">
    <property type="protein sequence ID" value="KAG2373130.1"/>
    <property type="molecule type" value="Genomic_DNA"/>
</dbReference>
<keyword evidence="4" id="KW-1185">Reference proteome</keyword>
<dbReference type="Gene3D" id="1.25.40.10">
    <property type="entry name" value="Tetratricopeptide repeat domain"/>
    <property type="match status" value="2"/>
</dbReference>
<evidence type="ECO:0000259" key="2">
    <source>
        <dbReference type="PROSITE" id="PS51745"/>
    </source>
</evidence>